<reference evidence="2" key="1">
    <citation type="submission" date="2020-10" db="EMBL/GenBank/DDBJ databases">
        <title>Connecting structure to function with the recovery of over 1000 high-quality activated sludge metagenome-assembled genomes encoding full-length rRNA genes using long-read sequencing.</title>
        <authorList>
            <person name="Singleton C.M."/>
            <person name="Petriglieri F."/>
            <person name="Kristensen J.M."/>
            <person name="Kirkegaard R.H."/>
            <person name="Michaelsen T.Y."/>
            <person name="Andersen M.H."/>
            <person name="Karst S.M."/>
            <person name="Dueholm M.S."/>
            <person name="Nielsen P.H."/>
            <person name="Albertsen M."/>
        </authorList>
    </citation>
    <scope>NUCLEOTIDE SEQUENCE</scope>
    <source>
        <strain evidence="2">Skiv_18-Q3-R9-52_MAXAC.067</strain>
    </source>
</reference>
<dbReference type="Proteomes" id="UP000886657">
    <property type="component" value="Unassembled WGS sequence"/>
</dbReference>
<accession>A0A9D7SIX8</accession>
<keyword evidence="1" id="KW-0285">Flavoprotein</keyword>
<dbReference type="Gene3D" id="3.30.1360.170">
    <property type="match status" value="1"/>
</dbReference>
<keyword evidence="1" id="KW-0521">NADP</keyword>
<gene>
    <name evidence="1 2" type="primary">thyX</name>
    <name evidence="2" type="ORF">IPP58_12905</name>
</gene>
<sequence>MSQVDIKVLDKGFVRLIDHMGSDLSVVNAARVSFGKVKTTFEENDALLVDYLAAHEHTSPFRHTALTLHVKAPIFVFRQWMKHRIGSEFNEISGRYVEFPEDEFFVPEQFRRQAKVNKQGSEGSIDPAHQPRALESYLESCRGAVAHYKELLGLGVCREQARCVLPLGLYSEVYWTVSLQAVAHFIRLRADSHAQWEIQQYAAAVRAAVEPLFPVSLKALLAVPKG</sequence>
<dbReference type="CDD" id="cd20175">
    <property type="entry name" value="ThyX"/>
    <property type="match status" value="1"/>
</dbReference>
<dbReference type="GO" id="GO:0050660">
    <property type="term" value="F:flavin adenine dinucleotide binding"/>
    <property type="evidence" value="ECO:0007669"/>
    <property type="project" value="UniProtKB-UniRule"/>
</dbReference>
<feature type="binding site" evidence="1">
    <location>
        <position position="184"/>
    </location>
    <ligand>
        <name>FAD</name>
        <dbReference type="ChEBI" id="CHEBI:57692"/>
        <note>ligand shared between neighboring subunits</note>
    </ligand>
</feature>
<feature type="active site" description="Involved in ionization of N3 of dUMP, leading to its activation" evidence="1">
    <location>
        <position position="189"/>
    </location>
</feature>
<dbReference type="Pfam" id="PF02511">
    <property type="entry name" value="Thy1"/>
    <property type="match status" value="1"/>
</dbReference>
<dbReference type="AlphaFoldDB" id="A0A9D7SIX8"/>
<dbReference type="PROSITE" id="PS51331">
    <property type="entry name" value="THYX"/>
    <property type="match status" value="1"/>
</dbReference>
<dbReference type="SUPFAM" id="SSF69796">
    <property type="entry name" value="Thymidylate synthase-complementing protein Thy1"/>
    <property type="match status" value="1"/>
</dbReference>
<keyword evidence="1 2" id="KW-0808">Transferase</keyword>
<evidence type="ECO:0000313" key="3">
    <source>
        <dbReference type="Proteomes" id="UP000886657"/>
    </source>
</evidence>
<feature type="binding site" evidence="1">
    <location>
        <position position="91"/>
    </location>
    <ligand>
        <name>FAD</name>
        <dbReference type="ChEBI" id="CHEBI:57692"/>
        <note>ligand shared between neighboring subunits</note>
    </ligand>
</feature>
<dbReference type="GO" id="GO:0006235">
    <property type="term" value="P:dTTP biosynthetic process"/>
    <property type="evidence" value="ECO:0007669"/>
    <property type="project" value="UniProtKB-UniRule"/>
</dbReference>
<comment type="catalytic activity">
    <reaction evidence="1">
        <text>dUMP + (6R)-5,10-methylene-5,6,7,8-tetrahydrofolate + NADPH + H(+) = dTMP + (6S)-5,6,7,8-tetrahydrofolate + NADP(+)</text>
        <dbReference type="Rhea" id="RHEA:29043"/>
        <dbReference type="ChEBI" id="CHEBI:15378"/>
        <dbReference type="ChEBI" id="CHEBI:15636"/>
        <dbReference type="ChEBI" id="CHEBI:57453"/>
        <dbReference type="ChEBI" id="CHEBI:57783"/>
        <dbReference type="ChEBI" id="CHEBI:58349"/>
        <dbReference type="ChEBI" id="CHEBI:63528"/>
        <dbReference type="ChEBI" id="CHEBI:246422"/>
        <dbReference type="EC" id="2.1.1.148"/>
    </reaction>
</comment>
<protein>
    <recommendedName>
        <fullName evidence="1">Flavin-dependent thymidylate synthase</fullName>
        <shortName evidence="1">FDTS</shortName>
        <ecNumber evidence="1">2.1.1.148</ecNumber>
    </recommendedName>
    <alternativeName>
        <fullName evidence="1">FAD-dependent thymidylate synthase</fullName>
    </alternativeName>
    <alternativeName>
        <fullName evidence="1">Thymidylate synthase ThyX</fullName>
        <shortName evidence="1">TS</shortName>
        <shortName evidence="1">TSase</shortName>
    </alternativeName>
</protein>
<comment type="caution">
    <text evidence="1">Lacks conserved residue(s) required for the propagation of feature annotation.</text>
</comment>
<name>A0A9D7SIX8_9BACT</name>
<dbReference type="HAMAP" id="MF_01408">
    <property type="entry name" value="ThyX"/>
    <property type="match status" value="1"/>
</dbReference>
<feature type="binding site" evidence="1">
    <location>
        <position position="189"/>
    </location>
    <ligand>
        <name>dUMP</name>
        <dbReference type="ChEBI" id="CHEBI:246422"/>
        <note>ligand shared between dimeric partners</note>
    </ligand>
</feature>
<dbReference type="NCBIfam" id="TIGR02170">
    <property type="entry name" value="thyX"/>
    <property type="match status" value="1"/>
</dbReference>
<dbReference type="GO" id="GO:0006231">
    <property type="term" value="P:dTMP biosynthetic process"/>
    <property type="evidence" value="ECO:0007669"/>
    <property type="project" value="UniProtKB-UniRule"/>
</dbReference>
<comment type="function">
    <text evidence="1">Catalyzes the reductive methylation of 2'-deoxyuridine-5'-monophosphate (dUMP) to 2'-deoxythymidine-5'-monophosphate (dTMP) while utilizing 5,10-methylenetetrahydrofolate (mTHF) as the methyl donor, and NADPH and FADH(2) as the reductant.</text>
</comment>
<dbReference type="EMBL" id="JADKIO010000009">
    <property type="protein sequence ID" value="MBK9797369.1"/>
    <property type="molecule type" value="Genomic_DNA"/>
</dbReference>
<proteinExistence type="inferred from homology"/>
<keyword evidence="1" id="KW-0545">Nucleotide biosynthesis</keyword>
<keyword evidence="1" id="KW-0274">FAD</keyword>
<comment type="pathway">
    <text evidence="1">Pyrimidine metabolism; dTTP biosynthesis.</text>
</comment>
<feature type="binding site" description="in other chain" evidence="1">
    <location>
        <begin position="91"/>
        <end position="95"/>
    </location>
    <ligand>
        <name>dUMP</name>
        <dbReference type="ChEBI" id="CHEBI:246422"/>
        <note>ligand shared between dimeric partners</note>
    </ligand>
</feature>
<feature type="binding site" evidence="1">
    <location>
        <position position="59"/>
    </location>
    <ligand>
        <name>FAD</name>
        <dbReference type="ChEBI" id="CHEBI:57692"/>
        <note>ligand shared between neighboring subunits</note>
    </ligand>
</feature>
<dbReference type="GO" id="GO:0032259">
    <property type="term" value="P:methylation"/>
    <property type="evidence" value="ECO:0007669"/>
    <property type="project" value="UniProtKB-KW"/>
</dbReference>
<dbReference type="InterPro" id="IPR036098">
    <property type="entry name" value="Thymidylate_synthase_ThyX_sf"/>
</dbReference>
<dbReference type="InterPro" id="IPR003669">
    <property type="entry name" value="Thymidylate_synthase_ThyX"/>
</dbReference>
<evidence type="ECO:0000256" key="1">
    <source>
        <dbReference type="HAMAP-Rule" id="MF_01408"/>
    </source>
</evidence>
<dbReference type="EC" id="2.1.1.148" evidence="1"/>
<dbReference type="PANTHER" id="PTHR34934:SF1">
    <property type="entry name" value="FLAVIN-DEPENDENT THYMIDYLATE SYNTHASE"/>
    <property type="match status" value="1"/>
</dbReference>
<comment type="cofactor">
    <cofactor evidence="1">
        <name>FAD</name>
        <dbReference type="ChEBI" id="CHEBI:57692"/>
    </cofactor>
    <text evidence="1">Binds 4 FAD per tetramer. Each FAD binding site is formed by three monomers.</text>
</comment>
<organism evidence="2 3">
    <name type="scientific">Candidatus Geothrix skivensis</name>
    <dbReference type="NCBI Taxonomy" id="2954439"/>
    <lineage>
        <taxon>Bacteria</taxon>
        <taxon>Pseudomonadati</taxon>
        <taxon>Acidobacteriota</taxon>
        <taxon>Holophagae</taxon>
        <taxon>Holophagales</taxon>
        <taxon>Holophagaceae</taxon>
        <taxon>Geothrix</taxon>
    </lineage>
</organism>
<dbReference type="GO" id="GO:0004799">
    <property type="term" value="F:thymidylate synthase activity"/>
    <property type="evidence" value="ECO:0007669"/>
    <property type="project" value="TreeGrafter"/>
</dbReference>
<keyword evidence="1 2" id="KW-0489">Methyltransferase</keyword>
<comment type="subunit">
    <text evidence="1">Homotetramer.</text>
</comment>
<comment type="caution">
    <text evidence="2">The sequence shown here is derived from an EMBL/GenBank/DDBJ whole genome shotgun (WGS) entry which is preliminary data.</text>
</comment>
<comment type="similarity">
    <text evidence="1">Belongs to the thymidylate synthase ThyX family.</text>
</comment>
<dbReference type="GO" id="GO:0050797">
    <property type="term" value="F:thymidylate synthase (FAD) activity"/>
    <property type="evidence" value="ECO:0007669"/>
    <property type="project" value="UniProtKB-UniRule"/>
</dbReference>
<evidence type="ECO:0000313" key="2">
    <source>
        <dbReference type="EMBL" id="MBK9797369.1"/>
    </source>
</evidence>
<dbReference type="GO" id="GO:0070402">
    <property type="term" value="F:NADPH binding"/>
    <property type="evidence" value="ECO:0007669"/>
    <property type="project" value="TreeGrafter"/>
</dbReference>
<feature type="binding site" description="in other chain" evidence="1">
    <location>
        <position position="162"/>
    </location>
    <ligand>
        <name>dUMP</name>
        <dbReference type="ChEBI" id="CHEBI:246422"/>
        <note>ligand shared between dimeric partners</note>
    </ligand>
</feature>
<dbReference type="PANTHER" id="PTHR34934">
    <property type="entry name" value="FLAVIN-DEPENDENT THYMIDYLATE SYNTHASE"/>
    <property type="match status" value="1"/>
</dbReference>